<dbReference type="EMBL" id="LR798360">
    <property type="protein sequence ID" value="CAB5226256.1"/>
    <property type="molecule type" value="Genomic_DNA"/>
</dbReference>
<accession>A0A6J7X6J7</accession>
<sequence length="63" mass="7165">MDEEIDEEGEELSAEAIALWIMGVIADSDPYPDVINFRPLDKEAFLLKTKYGEEFTVSVEKRA</sequence>
<evidence type="ECO:0000313" key="1">
    <source>
        <dbReference type="EMBL" id="CAB5226256.1"/>
    </source>
</evidence>
<organism evidence="1">
    <name type="scientific">uncultured Caudovirales phage</name>
    <dbReference type="NCBI Taxonomy" id="2100421"/>
    <lineage>
        <taxon>Viruses</taxon>
        <taxon>Duplodnaviria</taxon>
        <taxon>Heunggongvirae</taxon>
        <taxon>Uroviricota</taxon>
        <taxon>Caudoviricetes</taxon>
        <taxon>Peduoviridae</taxon>
        <taxon>Maltschvirus</taxon>
        <taxon>Maltschvirus maltsch</taxon>
    </lineage>
</organism>
<reference evidence="1" key="1">
    <citation type="submission" date="2020-05" db="EMBL/GenBank/DDBJ databases">
        <authorList>
            <person name="Chiriac C."/>
            <person name="Salcher M."/>
            <person name="Ghai R."/>
            <person name="Kavagutti S V."/>
        </authorList>
    </citation>
    <scope>NUCLEOTIDE SEQUENCE</scope>
</reference>
<protein>
    <submittedName>
        <fullName evidence="1">Uncharacterized protein</fullName>
    </submittedName>
</protein>
<name>A0A6J7X6J7_9CAUD</name>
<proteinExistence type="predicted"/>
<gene>
    <name evidence="1" type="ORF">UFOVP760_35</name>
</gene>